<sequence>MPSTSLSPNIRLIARVNKSLSLGTLPSFSASFLSKNNNDESNYWCSRMLFSSASKADPKQRPIFVAATKQHVGKTTSSLAVLSGLKKRFDTVGFIKPVGQQHVKVETNDETKTSIRVDKDVVLIKEHFDLDHIDYKHMSPVIIPSGYTRKFVDGEISTIDQQREVENAFEYISSNSAVTLIEGTGHCAVGSIVGLNNAKVASILGADMILVANGGLGKAFDQLELNRVLCEQNNVRIAGVIINKVIPEKYEQTKHYLAKAMMQTWEIPLLGCIPDRPYLGCPALIDLERLFKTKLIIGDSDENRFRHYTMSDINLVTTSLKRFLENIKSRKPSRTLYICHVTRDDLILGFLDEYQRRQQDPSGSPFEAALLVCGRQDTYILSAEVEARIREMDGDGPSIMLVEGTTHAAMTKIHRFTPKLNIDDRSRVGVAIDHYEPYIDFDLLLERTRERE</sequence>
<accession>A0A448Z540</accession>
<evidence type="ECO:0000313" key="2">
    <source>
        <dbReference type="EMBL" id="VEU37079.1"/>
    </source>
</evidence>
<reference evidence="2 3" key="1">
    <citation type="submission" date="2019-01" db="EMBL/GenBank/DDBJ databases">
        <authorList>
            <person name="Ferrante I. M."/>
        </authorList>
    </citation>
    <scope>NUCLEOTIDE SEQUENCE [LARGE SCALE GENOMIC DNA]</scope>
    <source>
        <strain evidence="2 3">B856</strain>
    </source>
</reference>
<dbReference type="AlphaFoldDB" id="A0A448Z540"/>
<name>A0A448Z540_9STRA</name>
<evidence type="ECO:0000313" key="3">
    <source>
        <dbReference type="Proteomes" id="UP000291116"/>
    </source>
</evidence>
<dbReference type="InterPro" id="IPR027417">
    <property type="entry name" value="P-loop_NTPase"/>
</dbReference>
<protein>
    <recommendedName>
        <fullName evidence="4">DRTGG domain-containing protein</fullName>
    </recommendedName>
</protein>
<dbReference type="OrthoDB" id="444127at2759"/>
<dbReference type="EMBL" id="CAACVS010000114">
    <property type="protein sequence ID" value="VEU37079.1"/>
    <property type="molecule type" value="Genomic_DNA"/>
</dbReference>
<dbReference type="Proteomes" id="UP000291116">
    <property type="component" value="Unassembled WGS sequence"/>
</dbReference>
<keyword evidence="3" id="KW-1185">Reference proteome</keyword>
<keyword evidence="1" id="KW-0315">Glutamine amidotransferase</keyword>
<dbReference type="InterPro" id="IPR028979">
    <property type="entry name" value="Ser_kin/Pase_Hpr-like_N_sf"/>
</dbReference>
<dbReference type="PANTHER" id="PTHR21343:SF8">
    <property type="entry name" value="DRTGG DOMAIN-CONTAINING PROTEIN"/>
    <property type="match status" value="1"/>
</dbReference>
<dbReference type="Pfam" id="PF13500">
    <property type="entry name" value="AAA_26"/>
    <property type="match status" value="1"/>
</dbReference>
<evidence type="ECO:0000256" key="1">
    <source>
        <dbReference type="ARBA" id="ARBA00022962"/>
    </source>
</evidence>
<evidence type="ECO:0008006" key="4">
    <source>
        <dbReference type="Google" id="ProtNLM"/>
    </source>
</evidence>
<dbReference type="SUPFAM" id="SSF52540">
    <property type="entry name" value="P-loop containing nucleoside triphosphate hydrolases"/>
    <property type="match status" value="1"/>
</dbReference>
<proteinExistence type="predicted"/>
<gene>
    <name evidence="2" type="ORF">PSNMU_V1.4_AUG-EV-PASAV3_0039550</name>
</gene>
<organism evidence="2 3">
    <name type="scientific">Pseudo-nitzschia multistriata</name>
    <dbReference type="NCBI Taxonomy" id="183589"/>
    <lineage>
        <taxon>Eukaryota</taxon>
        <taxon>Sar</taxon>
        <taxon>Stramenopiles</taxon>
        <taxon>Ochrophyta</taxon>
        <taxon>Bacillariophyta</taxon>
        <taxon>Bacillariophyceae</taxon>
        <taxon>Bacillariophycidae</taxon>
        <taxon>Bacillariales</taxon>
        <taxon>Bacillariaceae</taxon>
        <taxon>Pseudo-nitzschia</taxon>
    </lineage>
</organism>
<dbReference type="CDD" id="cd03109">
    <property type="entry name" value="DTBS"/>
    <property type="match status" value="1"/>
</dbReference>
<dbReference type="Gene3D" id="3.40.50.300">
    <property type="entry name" value="P-loop containing nucleotide triphosphate hydrolases"/>
    <property type="match status" value="1"/>
</dbReference>
<dbReference type="Gene3D" id="3.40.1390.20">
    <property type="entry name" value="HprK N-terminal domain-like"/>
    <property type="match status" value="1"/>
</dbReference>
<dbReference type="PANTHER" id="PTHR21343">
    <property type="entry name" value="DETHIOBIOTIN SYNTHETASE"/>
    <property type="match status" value="1"/>
</dbReference>